<protein>
    <submittedName>
        <fullName evidence="2">ATP synthase protein I</fullName>
    </submittedName>
</protein>
<evidence type="ECO:0000313" key="3">
    <source>
        <dbReference type="Proteomes" id="UP000328092"/>
    </source>
</evidence>
<dbReference type="InterPro" id="IPR032820">
    <property type="entry name" value="ATPase_put"/>
</dbReference>
<accession>A0A508TE69</accession>
<reference evidence="2" key="1">
    <citation type="submission" date="2019-02" db="EMBL/GenBank/DDBJ databases">
        <authorList>
            <person name="Pothier F.J."/>
        </authorList>
    </citation>
    <scope>NUCLEOTIDE SEQUENCE</scope>
    <source>
        <strain evidence="2">CI-1B</strain>
    </source>
</reference>
<dbReference type="Proteomes" id="UP000328092">
    <property type="component" value="Unassembled WGS sequence"/>
</dbReference>
<keyword evidence="3" id="KW-1185">Reference proteome</keyword>
<evidence type="ECO:0000313" key="2">
    <source>
        <dbReference type="EMBL" id="VIO73373.1"/>
    </source>
</evidence>
<dbReference type="EMBL" id="CAADFC020000016">
    <property type="protein sequence ID" value="VIO73373.1"/>
    <property type="molecule type" value="Genomic_DNA"/>
</dbReference>
<comment type="caution">
    <text evidence="2">The sequence shown here is derived from an EMBL/GenBank/DDBJ whole genome shotgun (WGS) entry which is preliminary data.</text>
</comment>
<keyword evidence="1" id="KW-0472">Membrane</keyword>
<gene>
    <name evidence="2" type="primary">atpI</name>
    <name evidence="2" type="ORF">CI1B_49570</name>
</gene>
<sequence>MALGFRLSSELIAGVAVGAAIGWGVDRWLSTSPFGFIVFMLLGFVAGVVNVVRSAGRASGKR</sequence>
<feature type="transmembrane region" description="Helical" evidence="1">
    <location>
        <begin position="31"/>
        <end position="52"/>
    </location>
</feature>
<keyword evidence="1" id="KW-0812">Transmembrane</keyword>
<name>A0A508TE69_9BRAD</name>
<organism evidence="2 3">
    <name type="scientific">Bradyrhizobium ivorense</name>
    <dbReference type="NCBI Taxonomy" id="2511166"/>
    <lineage>
        <taxon>Bacteria</taxon>
        <taxon>Pseudomonadati</taxon>
        <taxon>Pseudomonadota</taxon>
        <taxon>Alphaproteobacteria</taxon>
        <taxon>Hyphomicrobiales</taxon>
        <taxon>Nitrobacteraceae</taxon>
        <taxon>Bradyrhizobium</taxon>
    </lineage>
</organism>
<feature type="transmembrane region" description="Helical" evidence="1">
    <location>
        <begin position="7"/>
        <end position="25"/>
    </location>
</feature>
<proteinExistence type="predicted"/>
<keyword evidence="1" id="KW-1133">Transmembrane helix</keyword>
<dbReference type="AlphaFoldDB" id="A0A508TE69"/>
<dbReference type="Pfam" id="PF09527">
    <property type="entry name" value="ATPase_gene1"/>
    <property type="match status" value="1"/>
</dbReference>
<evidence type="ECO:0000256" key="1">
    <source>
        <dbReference type="SAM" id="Phobius"/>
    </source>
</evidence>